<keyword evidence="4 7" id="KW-0133">Cell shape</keyword>
<keyword evidence="8" id="KW-0732">Signal</keyword>
<evidence type="ECO:0000313" key="10">
    <source>
        <dbReference type="EMBL" id="SHF45344.1"/>
    </source>
</evidence>
<dbReference type="PROSITE" id="PS52029">
    <property type="entry name" value="LD_TPASE"/>
    <property type="match status" value="1"/>
</dbReference>
<dbReference type="RefSeq" id="WP_072823855.1">
    <property type="nucleotide sequence ID" value="NZ_FQUJ01000012.1"/>
</dbReference>
<dbReference type="GO" id="GO:0016740">
    <property type="term" value="F:transferase activity"/>
    <property type="evidence" value="ECO:0007669"/>
    <property type="project" value="UniProtKB-KW"/>
</dbReference>
<gene>
    <name evidence="10" type="ORF">SAMN02745148_02661</name>
</gene>
<dbReference type="SUPFAM" id="SSF141523">
    <property type="entry name" value="L,D-transpeptidase catalytic domain-like"/>
    <property type="match status" value="1"/>
</dbReference>
<dbReference type="PANTHER" id="PTHR36699">
    <property type="entry name" value="LD-TRANSPEPTIDASE"/>
    <property type="match status" value="1"/>
</dbReference>
<feature type="active site" description="Nucleophile" evidence="7">
    <location>
        <position position="159"/>
    </location>
</feature>
<organism evidence="10 11">
    <name type="scientific">Modicisalibacter ilicicola DSM 19980</name>
    <dbReference type="NCBI Taxonomy" id="1121942"/>
    <lineage>
        <taxon>Bacteria</taxon>
        <taxon>Pseudomonadati</taxon>
        <taxon>Pseudomonadota</taxon>
        <taxon>Gammaproteobacteria</taxon>
        <taxon>Oceanospirillales</taxon>
        <taxon>Halomonadaceae</taxon>
        <taxon>Modicisalibacter</taxon>
    </lineage>
</organism>
<dbReference type="PANTHER" id="PTHR36699:SF1">
    <property type="entry name" value="L,D-TRANSPEPTIDASE YAFK-RELATED"/>
    <property type="match status" value="1"/>
</dbReference>
<evidence type="ECO:0000256" key="5">
    <source>
        <dbReference type="ARBA" id="ARBA00022984"/>
    </source>
</evidence>
<evidence type="ECO:0000313" key="11">
    <source>
        <dbReference type="Proteomes" id="UP000184346"/>
    </source>
</evidence>
<dbReference type="Pfam" id="PF03734">
    <property type="entry name" value="YkuD"/>
    <property type="match status" value="1"/>
</dbReference>
<feature type="active site" description="Proton donor/acceptor" evidence="7">
    <location>
        <position position="140"/>
    </location>
</feature>
<dbReference type="Gene3D" id="2.40.440.10">
    <property type="entry name" value="L,D-transpeptidase catalytic domain-like"/>
    <property type="match status" value="1"/>
</dbReference>
<dbReference type="GO" id="GO:0071555">
    <property type="term" value="P:cell wall organization"/>
    <property type="evidence" value="ECO:0007669"/>
    <property type="project" value="UniProtKB-UniRule"/>
</dbReference>
<name>A0A1M5BS02_9GAMM</name>
<comment type="similarity">
    <text evidence="2">Belongs to the YkuD family.</text>
</comment>
<keyword evidence="5 7" id="KW-0573">Peptidoglycan synthesis</keyword>
<keyword evidence="11" id="KW-1185">Reference proteome</keyword>
<evidence type="ECO:0000256" key="3">
    <source>
        <dbReference type="ARBA" id="ARBA00022679"/>
    </source>
</evidence>
<evidence type="ECO:0000256" key="4">
    <source>
        <dbReference type="ARBA" id="ARBA00022960"/>
    </source>
</evidence>
<reference evidence="10 11" key="1">
    <citation type="submission" date="2016-11" db="EMBL/GenBank/DDBJ databases">
        <authorList>
            <person name="Jaros S."/>
            <person name="Januszkiewicz K."/>
            <person name="Wedrychowicz H."/>
        </authorList>
    </citation>
    <scope>NUCLEOTIDE SEQUENCE [LARGE SCALE GENOMIC DNA]</scope>
    <source>
        <strain evidence="10 11">DSM 19980</strain>
    </source>
</reference>
<evidence type="ECO:0000259" key="9">
    <source>
        <dbReference type="PROSITE" id="PS52029"/>
    </source>
</evidence>
<feature type="signal peptide" evidence="8">
    <location>
        <begin position="1"/>
        <end position="19"/>
    </location>
</feature>
<evidence type="ECO:0000256" key="2">
    <source>
        <dbReference type="ARBA" id="ARBA00005992"/>
    </source>
</evidence>
<dbReference type="EMBL" id="FQUJ01000012">
    <property type="protein sequence ID" value="SHF45344.1"/>
    <property type="molecule type" value="Genomic_DNA"/>
</dbReference>
<keyword evidence="6 7" id="KW-0961">Cell wall biogenesis/degradation</keyword>
<keyword evidence="3" id="KW-0808">Transferase</keyword>
<dbReference type="GO" id="GO:0004180">
    <property type="term" value="F:carboxypeptidase activity"/>
    <property type="evidence" value="ECO:0007669"/>
    <property type="project" value="UniProtKB-ARBA"/>
</dbReference>
<dbReference type="CDD" id="cd16913">
    <property type="entry name" value="YkuD_like"/>
    <property type="match status" value="1"/>
</dbReference>
<proteinExistence type="inferred from homology"/>
<accession>A0A1M5BS02</accession>
<dbReference type="Proteomes" id="UP000184346">
    <property type="component" value="Unassembled WGS sequence"/>
</dbReference>
<evidence type="ECO:0000256" key="6">
    <source>
        <dbReference type="ARBA" id="ARBA00023316"/>
    </source>
</evidence>
<dbReference type="InterPro" id="IPR038063">
    <property type="entry name" value="Transpep_catalytic_dom"/>
</dbReference>
<dbReference type="GO" id="GO:0009252">
    <property type="term" value="P:peptidoglycan biosynthetic process"/>
    <property type="evidence" value="ECO:0007669"/>
    <property type="project" value="UniProtKB-UniPathway"/>
</dbReference>
<dbReference type="AlphaFoldDB" id="A0A1M5BS02"/>
<dbReference type="GO" id="GO:0008360">
    <property type="term" value="P:regulation of cell shape"/>
    <property type="evidence" value="ECO:0007669"/>
    <property type="project" value="UniProtKB-UniRule"/>
</dbReference>
<dbReference type="STRING" id="1121942.SAMN02745148_02661"/>
<dbReference type="UniPathway" id="UPA00219"/>
<evidence type="ECO:0000256" key="1">
    <source>
        <dbReference type="ARBA" id="ARBA00004752"/>
    </source>
</evidence>
<evidence type="ECO:0000256" key="8">
    <source>
        <dbReference type="SAM" id="SignalP"/>
    </source>
</evidence>
<comment type="pathway">
    <text evidence="1 7">Cell wall biogenesis; peptidoglycan biosynthesis.</text>
</comment>
<feature type="domain" description="L,D-TPase catalytic" evidence="9">
    <location>
        <begin position="26"/>
        <end position="183"/>
    </location>
</feature>
<dbReference type="InterPro" id="IPR005490">
    <property type="entry name" value="LD_TPept_cat_dom"/>
</dbReference>
<protein>
    <submittedName>
        <fullName evidence="10">L,D-transpeptidase catalytic domain</fullName>
    </submittedName>
</protein>
<feature type="chain" id="PRO_5012296357" evidence="8">
    <location>
        <begin position="20"/>
        <end position="183"/>
    </location>
</feature>
<sequence>MRKLLLFLLWMLPLGGLQASSDDQDVWLLVDDETATLHVYRGEQEVERFSPVSLGRGGAKRLRFDGDRATPTGEFRINWINLDSRFNIFLGLDYPTLGHAREARDAGILSDDQFYDYLSYYRRHGAPPQDTVLGGNIGIHGLGESDPTVHRRFHWTDGCVAVTNKQIERLVDLVELGTKVIIR</sequence>
<evidence type="ECO:0000256" key="7">
    <source>
        <dbReference type="PROSITE-ProRule" id="PRU01373"/>
    </source>
</evidence>